<feature type="transmembrane region" description="Helical" evidence="2">
    <location>
        <begin position="78"/>
        <end position="98"/>
    </location>
</feature>
<keyword evidence="4" id="KW-0645">Protease</keyword>
<feature type="transmembrane region" description="Helical" evidence="2">
    <location>
        <begin position="113"/>
        <end position="131"/>
    </location>
</feature>
<dbReference type="Proteomes" id="UP000664495">
    <property type="component" value="Unassembled WGS sequence"/>
</dbReference>
<evidence type="ECO:0000313" key="4">
    <source>
        <dbReference type="EMBL" id="MBO0451935.1"/>
    </source>
</evidence>
<keyword evidence="4" id="KW-0482">Metalloprotease</keyword>
<evidence type="ECO:0000313" key="5">
    <source>
        <dbReference type="Proteomes" id="UP000664495"/>
    </source>
</evidence>
<reference evidence="4 5" key="1">
    <citation type="submission" date="2021-03" db="EMBL/GenBank/DDBJ databases">
        <title>Enterococcal diversity collection.</title>
        <authorList>
            <person name="Gilmore M.S."/>
            <person name="Schwartzman J."/>
            <person name="Van Tyne D."/>
            <person name="Martin M."/>
            <person name="Earl A.M."/>
            <person name="Manson A.L."/>
            <person name="Straub T."/>
            <person name="Salamzade R."/>
            <person name="Saavedra J."/>
            <person name="Lebreton F."/>
            <person name="Prichula J."/>
            <person name="Schaufler K."/>
            <person name="Gaca A."/>
            <person name="Sgardioli B."/>
            <person name="Wagenaar J."/>
            <person name="Strong T."/>
        </authorList>
    </citation>
    <scope>NUCLEOTIDE SEQUENCE [LARGE SCALE GENOMIC DNA]</scope>
    <source>
        <strain evidence="4 5">MJM16</strain>
    </source>
</reference>
<organism evidence="4 5">
    <name type="scientific">Candidatus Enterococcus murrayae</name>
    <dbReference type="NCBI Taxonomy" id="2815321"/>
    <lineage>
        <taxon>Bacteria</taxon>
        <taxon>Bacillati</taxon>
        <taxon>Bacillota</taxon>
        <taxon>Bacilli</taxon>
        <taxon>Lactobacillales</taxon>
        <taxon>Enterococcaceae</taxon>
        <taxon>Enterococcus</taxon>
    </lineage>
</organism>
<gene>
    <name evidence="4" type="ORF">JZO85_06610</name>
</gene>
<dbReference type="PANTHER" id="PTHR39430">
    <property type="entry name" value="MEMBRANE-ASSOCIATED PROTEASE-RELATED"/>
    <property type="match status" value="1"/>
</dbReference>
<accession>A0ABS3HG95</accession>
<feature type="transmembrane region" description="Helical" evidence="2">
    <location>
        <begin position="177"/>
        <end position="197"/>
    </location>
</feature>
<dbReference type="Pfam" id="PF02517">
    <property type="entry name" value="Rce1-like"/>
    <property type="match status" value="1"/>
</dbReference>
<dbReference type="PANTHER" id="PTHR39430:SF1">
    <property type="entry name" value="PROTEASE"/>
    <property type="match status" value="1"/>
</dbReference>
<comment type="caution">
    <text evidence="4">The sequence shown here is derived from an EMBL/GenBank/DDBJ whole genome shotgun (WGS) entry which is preliminary data.</text>
</comment>
<proteinExistence type="inferred from homology"/>
<evidence type="ECO:0000259" key="3">
    <source>
        <dbReference type="Pfam" id="PF02517"/>
    </source>
</evidence>
<keyword evidence="5" id="KW-1185">Reference proteome</keyword>
<keyword evidence="2" id="KW-0472">Membrane</keyword>
<dbReference type="EMBL" id="JAFLVR010000013">
    <property type="protein sequence ID" value="MBO0451935.1"/>
    <property type="molecule type" value="Genomic_DNA"/>
</dbReference>
<keyword evidence="2" id="KW-0812">Transmembrane</keyword>
<feature type="transmembrane region" description="Helical" evidence="2">
    <location>
        <begin position="241"/>
        <end position="268"/>
    </location>
</feature>
<feature type="transmembrane region" description="Helical" evidence="2">
    <location>
        <begin position="36"/>
        <end position="58"/>
    </location>
</feature>
<keyword evidence="4" id="KW-0378">Hydrolase</keyword>
<feature type="transmembrane region" description="Helical" evidence="2">
    <location>
        <begin position="204"/>
        <end position="221"/>
    </location>
</feature>
<name>A0ABS3HG95_9ENTE</name>
<evidence type="ECO:0000256" key="2">
    <source>
        <dbReference type="SAM" id="Phobius"/>
    </source>
</evidence>
<keyword evidence="2" id="KW-1133">Transmembrane helix</keyword>
<protein>
    <submittedName>
        <fullName evidence="4">CPBP family intramembrane metalloprotease</fullName>
    </submittedName>
</protein>
<dbReference type="RefSeq" id="WP_207107716.1">
    <property type="nucleotide sequence ID" value="NZ_JAFLVR010000013.1"/>
</dbReference>
<feature type="transmembrane region" description="Helical" evidence="2">
    <location>
        <begin position="152"/>
        <end position="171"/>
    </location>
</feature>
<evidence type="ECO:0000256" key="1">
    <source>
        <dbReference type="ARBA" id="ARBA00009067"/>
    </source>
</evidence>
<comment type="similarity">
    <text evidence="1">Belongs to the UPF0177 family.</text>
</comment>
<feature type="domain" description="CAAX prenyl protease 2/Lysostaphin resistance protein A-like" evidence="3">
    <location>
        <begin position="118"/>
        <end position="213"/>
    </location>
</feature>
<dbReference type="InterPro" id="IPR003675">
    <property type="entry name" value="Rce1/LyrA-like_dom"/>
</dbReference>
<sequence>MKSKIKSIVVCLLCLVISFVTRPVAAQWLKLSLPFQGSMILFIASDLLLTFIAIRVLIKLAYNEPLAEFRIDRIHFKAKWFILALLLPLGVVAATILFTRGSFTLVNQPMDQLATVLVPGVLGAGLLASLTEEMIFRGVIMRVIEREWSLRIAFLVPSLLFAILHVLNGRLSLKECLLVIVAGTLTGVLFSMGAYFSGTIWCSFLYHFCWNLIVSSGIFMMSNVENPISPIQYVMQDKNILLTGGVFGIQSSVFAMVGYVVAIVFLLVQSVWKRNRSDI</sequence>
<dbReference type="GO" id="GO:0008237">
    <property type="term" value="F:metallopeptidase activity"/>
    <property type="evidence" value="ECO:0007669"/>
    <property type="project" value="UniProtKB-KW"/>
</dbReference>